<dbReference type="Gene3D" id="3.40.50.360">
    <property type="match status" value="1"/>
</dbReference>
<evidence type="ECO:0000313" key="4">
    <source>
        <dbReference type="EMBL" id="SKA60235.1"/>
    </source>
</evidence>
<proteinExistence type="predicted"/>
<feature type="domain" description="Flavodoxin-like" evidence="3">
    <location>
        <begin position="27"/>
        <end position="159"/>
    </location>
</feature>
<dbReference type="InterPro" id="IPR008254">
    <property type="entry name" value="Flavodoxin/NO_synth"/>
</dbReference>
<dbReference type="EMBL" id="FUXX01000010">
    <property type="protein sequence ID" value="SKA60235.1"/>
    <property type="molecule type" value="Genomic_DNA"/>
</dbReference>
<name>A0A1T4V5I8_9GAMM</name>
<dbReference type="InterPro" id="IPR029039">
    <property type="entry name" value="Flavoprotein-like_sf"/>
</dbReference>
<evidence type="ECO:0000256" key="1">
    <source>
        <dbReference type="ARBA" id="ARBA00022630"/>
    </source>
</evidence>
<reference evidence="5" key="1">
    <citation type="submission" date="2017-02" db="EMBL/GenBank/DDBJ databases">
        <authorList>
            <person name="Varghese N."/>
            <person name="Submissions S."/>
        </authorList>
    </citation>
    <scope>NUCLEOTIDE SEQUENCE [LARGE SCALE GENOMIC DNA]</scope>
    <source>
        <strain evidence="5">DSM 3072</strain>
    </source>
</reference>
<dbReference type="PANTHER" id="PTHR39201:SF1">
    <property type="entry name" value="FLAVODOXIN-LIKE DOMAIN-CONTAINING PROTEIN"/>
    <property type="match status" value="1"/>
</dbReference>
<dbReference type="STRING" id="83771.SAMN02910357_01759"/>
<dbReference type="Pfam" id="PF12682">
    <property type="entry name" value="Flavodoxin_4"/>
    <property type="match status" value="1"/>
</dbReference>
<gene>
    <name evidence="4" type="ORF">SAMN02745213_00841</name>
</gene>
<dbReference type="SUPFAM" id="SSF52218">
    <property type="entry name" value="Flavoproteins"/>
    <property type="match status" value="1"/>
</dbReference>
<accession>A0A1T4V5I8</accession>
<keyword evidence="5" id="KW-1185">Reference proteome</keyword>
<keyword evidence="2" id="KW-0288">FMN</keyword>
<keyword evidence="1" id="KW-0285">Flavoprotein</keyword>
<evidence type="ECO:0000259" key="3">
    <source>
        <dbReference type="Pfam" id="PF12682"/>
    </source>
</evidence>
<dbReference type="Proteomes" id="UP000242432">
    <property type="component" value="Unassembled WGS sequence"/>
</dbReference>
<dbReference type="AlphaFoldDB" id="A0A1T4V5I8"/>
<protein>
    <submittedName>
        <fullName evidence="4">Flavodoxin</fullName>
    </submittedName>
</protein>
<dbReference type="GO" id="GO:0010181">
    <property type="term" value="F:FMN binding"/>
    <property type="evidence" value="ECO:0007669"/>
    <property type="project" value="InterPro"/>
</dbReference>
<organism evidence="4 5">
    <name type="scientific">Succinivibrio dextrinosolvens DSM 3072</name>
    <dbReference type="NCBI Taxonomy" id="1123324"/>
    <lineage>
        <taxon>Bacteria</taxon>
        <taxon>Pseudomonadati</taxon>
        <taxon>Pseudomonadota</taxon>
        <taxon>Gammaproteobacteria</taxon>
        <taxon>Aeromonadales</taxon>
        <taxon>Succinivibrionaceae</taxon>
        <taxon>Succinivibrio</taxon>
    </lineage>
</organism>
<dbReference type="RefSeq" id="WP_078928374.1">
    <property type="nucleotide sequence ID" value="NZ_FUXX01000010.1"/>
</dbReference>
<dbReference type="PANTHER" id="PTHR39201">
    <property type="entry name" value="EXPORTED PROTEIN-RELATED"/>
    <property type="match status" value="1"/>
</dbReference>
<evidence type="ECO:0000256" key="2">
    <source>
        <dbReference type="ARBA" id="ARBA00022643"/>
    </source>
</evidence>
<sequence>MDKTLVIYYSRKGQNYSRGSIVNLKKGNTEYVAEFIKKAVGADLFEIKTVKKYSDDYTTCTEEAKEELKNNSRPELTEYVDSISEYKNIVIAGPCWWGTFPCAVMTQLEKLDFTGKKVFSVMTHEGSGLGSSVRTLKNLCHGAEIGEGLAVFGSSAPDSFETVSDWAQRNLV</sequence>
<evidence type="ECO:0000313" key="5">
    <source>
        <dbReference type="Proteomes" id="UP000242432"/>
    </source>
</evidence>